<organism evidence="2 3">
    <name type="scientific">Mycolicibacterium chubuense (strain NBB4)</name>
    <name type="common">Mycobacterium chubuense</name>
    <dbReference type="NCBI Taxonomy" id="710421"/>
    <lineage>
        <taxon>Bacteria</taxon>
        <taxon>Bacillati</taxon>
        <taxon>Actinomycetota</taxon>
        <taxon>Actinomycetes</taxon>
        <taxon>Mycobacteriales</taxon>
        <taxon>Mycobacteriaceae</taxon>
        <taxon>Mycolicibacterium</taxon>
    </lineage>
</organism>
<evidence type="ECO:0000259" key="1">
    <source>
        <dbReference type="Pfam" id="PF01609"/>
    </source>
</evidence>
<dbReference type="STRING" id="710421.Mycch_1298"/>
<protein>
    <submittedName>
        <fullName evidence="2">Transposase</fullName>
    </submittedName>
</protein>
<evidence type="ECO:0000313" key="3">
    <source>
        <dbReference type="Proteomes" id="UP000006057"/>
    </source>
</evidence>
<gene>
    <name evidence="2" type="ordered locus">Mycch_1298</name>
</gene>
<dbReference type="PANTHER" id="PTHR34614">
    <property type="match status" value="1"/>
</dbReference>
<evidence type="ECO:0000313" key="2">
    <source>
        <dbReference type="EMBL" id="AFM16101.1"/>
    </source>
</evidence>
<dbReference type="NCBIfam" id="NF033559">
    <property type="entry name" value="transpos_IS1634"/>
    <property type="match status" value="1"/>
</dbReference>
<dbReference type="Proteomes" id="UP000006057">
    <property type="component" value="Chromosome"/>
</dbReference>
<dbReference type="InterPro" id="IPR047654">
    <property type="entry name" value="IS1634_transpos"/>
</dbReference>
<name>I4BFP4_MYCCN</name>
<dbReference type="GO" id="GO:0006313">
    <property type="term" value="P:DNA transposition"/>
    <property type="evidence" value="ECO:0007669"/>
    <property type="project" value="InterPro"/>
</dbReference>
<feature type="domain" description="Transposase IS4-like" evidence="1">
    <location>
        <begin position="171"/>
        <end position="446"/>
    </location>
</feature>
<dbReference type="InterPro" id="IPR012337">
    <property type="entry name" value="RNaseH-like_sf"/>
</dbReference>
<dbReference type="eggNOG" id="COG5421">
    <property type="taxonomic scope" value="Bacteria"/>
</dbReference>
<dbReference type="InterPro" id="IPR002559">
    <property type="entry name" value="Transposase_11"/>
</dbReference>
<dbReference type="HOGENOM" id="CLU_022426_1_1_11"/>
<reference evidence="2 3" key="1">
    <citation type="submission" date="2012-06" db="EMBL/GenBank/DDBJ databases">
        <title>Complete sequence of chromosome of Mycobacterium chubuense NBB4.</title>
        <authorList>
            <consortium name="US DOE Joint Genome Institute"/>
            <person name="Lucas S."/>
            <person name="Han J."/>
            <person name="Lapidus A."/>
            <person name="Cheng J.-F."/>
            <person name="Goodwin L."/>
            <person name="Pitluck S."/>
            <person name="Peters L."/>
            <person name="Mikhailova N."/>
            <person name="Teshima H."/>
            <person name="Detter J.C."/>
            <person name="Han C."/>
            <person name="Tapia R."/>
            <person name="Land M."/>
            <person name="Hauser L."/>
            <person name="Kyrpides N."/>
            <person name="Ivanova N."/>
            <person name="Pagani I."/>
            <person name="Mattes T."/>
            <person name="Holmes A."/>
            <person name="Rutledge P."/>
            <person name="Paulsen I."/>
            <person name="Coleman N."/>
            <person name="Woyke T."/>
        </authorList>
    </citation>
    <scope>NUCLEOTIDE SEQUENCE [LARGE SCALE GENOMIC DNA]</scope>
    <source>
        <strain evidence="2 3">NBB4</strain>
    </source>
</reference>
<dbReference type="GO" id="GO:0003677">
    <property type="term" value="F:DNA binding"/>
    <property type="evidence" value="ECO:0007669"/>
    <property type="project" value="InterPro"/>
</dbReference>
<dbReference type="PATRIC" id="fig|710421.3.peg.1304"/>
<dbReference type="AlphaFoldDB" id="I4BFP4"/>
<sequence>MVAYVRTVKTASGAVAVQIVWSTRRGSRNIEHLGSAHDDGEVEALKAAARQRLAEGQTTLDLGLASTGVDGDPLEIVSTTSTPLWESLCAAYRVLGFDAATGGDEVFRSLVLARIIEPTSKADSLRVLAETGIETVDYRTVTRRLPKFAKPAVRQSLSAACAARARLGPTSLVLYDVSTLYFETDAGDGFREPGFSKERRLEPQITIGLLTDATGFPLAVEAFEGNKAETATMLPVINAFRAAHHLTDVVVVADAGMISEANQIALKASGLSFILGTKIPYVPDVVREWRDKHPDQEIEDGQIFIQPWPSTSSEKTRGIPDRVVYYQYPADRARRTLRGITEQVAKAEKAVDGKAPVKRNRFIKLTGATKNVNRELETKARALAGLKGYTTNLVEQNPEFVIGAYHQLWRIEKSFRMSKHDLQARPIYHHKRESIDAHLTIVFAALAVSHYIEHQTGWSIKEFVRTARRYRTVQIKAGRQILTAVDPLPDDLRDAIATINANRAH</sequence>
<dbReference type="GO" id="GO:0004803">
    <property type="term" value="F:transposase activity"/>
    <property type="evidence" value="ECO:0007669"/>
    <property type="project" value="InterPro"/>
</dbReference>
<dbReference type="SUPFAM" id="SSF53098">
    <property type="entry name" value="Ribonuclease H-like"/>
    <property type="match status" value="1"/>
</dbReference>
<dbReference type="EMBL" id="CP003053">
    <property type="protein sequence ID" value="AFM16101.1"/>
    <property type="molecule type" value="Genomic_DNA"/>
</dbReference>
<dbReference type="Pfam" id="PF01609">
    <property type="entry name" value="DDE_Tnp_1"/>
    <property type="match status" value="1"/>
</dbReference>
<dbReference type="KEGG" id="mcb:Mycch_1298"/>
<keyword evidence="3" id="KW-1185">Reference proteome</keyword>
<proteinExistence type="predicted"/>
<dbReference type="PANTHER" id="PTHR34614:SF2">
    <property type="entry name" value="TRANSPOSASE IS4-LIKE DOMAIN-CONTAINING PROTEIN"/>
    <property type="match status" value="1"/>
</dbReference>
<accession>I4BFP4</accession>